<dbReference type="Pfam" id="PF00582">
    <property type="entry name" value="Usp"/>
    <property type="match status" value="1"/>
</dbReference>
<dbReference type="PANTHER" id="PTHR31964:SF124">
    <property type="entry name" value="ADENINE NUCLEOTIDE ALPHA HYDROLASES-LIKE SUPERFAMILY PROTEIN"/>
    <property type="match status" value="1"/>
</dbReference>
<sequence length="171" mass="18285">MRVMVGIDGSDASFYALQWTLDNLFNGLISPAPAVVGGEATLLTLVHVHQPIKHYGFAPSAFPAGPGVLAYASTTLVDSVRKSQEQISAGILSRALKMCKDKIKAETLILEGDPKDMICDISEQMNVDLLVVGSRGLGKIKRALLGSVSDYCAHYAKCPTLIVKPLKEASK</sequence>
<organism evidence="2 3">
    <name type="scientific">Theobroma cacao</name>
    <name type="common">Cacao</name>
    <name type="synonym">Cocoa</name>
    <dbReference type="NCBI Taxonomy" id="3641"/>
    <lineage>
        <taxon>Eukaryota</taxon>
        <taxon>Viridiplantae</taxon>
        <taxon>Streptophyta</taxon>
        <taxon>Embryophyta</taxon>
        <taxon>Tracheophyta</taxon>
        <taxon>Spermatophyta</taxon>
        <taxon>Magnoliopsida</taxon>
        <taxon>eudicotyledons</taxon>
        <taxon>Gunneridae</taxon>
        <taxon>Pentapetalae</taxon>
        <taxon>rosids</taxon>
        <taxon>malvids</taxon>
        <taxon>Malvales</taxon>
        <taxon>Malvaceae</taxon>
        <taxon>Byttnerioideae</taxon>
        <taxon>Theobroma</taxon>
    </lineage>
</organism>
<dbReference type="SUPFAM" id="SSF52402">
    <property type="entry name" value="Adenine nucleotide alpha hydrolases-like"/>
    <property type="match status" value="1"/>
</dbReference>
<accession>A0AB32V500</accession>
<evidence type="ECO:0000313" key="3">
    <source>
        <dbReference type="RefSeq" id="XP_007029144.2"/>
    </source>
</evidence>
<feature type="domain" description="UspA" evidence="1">
    <location>
        <begin position="2"/>
        <end position="164"/>
    </location>
</feature>
<proteinExistence type="predicted"/>
<dbReference type="PRINTS" id="PR01438">
    <property type="entry name" value="UNVRSLSTRESS"/>
</dbReference>
<dbReference type="PANTHER" id="PTHR31964">
    <property type="entry name" value="ADENINE NUCLEOTIDE ALPHA HYDROLASES-LIKE SUPERFAMILY PROTEIN"/>
    <property type="match status" value="1"/>
</dbReference>
<reference evidence="3" key="2">
    <citation type="submission" date="2025-08" db="UniProtKB">
        <authorList>
            <consortium name="RefSeq"/>
        </authorList>
    </citation>
    <scope>IDENTIFICATION</scope>
</reference>
<dbReference type="KEGG" id="tcc:18599210"/>
<evidence type="ECO:0000259" key="1">
    <source>
        <dbReference type="Pfam" id="PF00582"/>
    </source>
</evidence>
<protein>
    <submittedName>
        <fullName evidence="3">Universal stress protein YxiE isoform X1</fullName>
    </submittedName>
</protein>
<dbReference type="Gene3D" id="3.40.50.620">
    <property type="entry name" value="HUPs"/>
    <property type="match status" value="1"/>
</dbReference>
<dbReference type="InterPro" id="IPR006016">
    <property type="entry name" value="UspA"/>
</dbReference>
<dbReference type="RefSeq" id="XP_007029144.2">
    <property type="nucleotide sequence ID" value="XM_007029082.2"/>
</dbReference>
<dbReference type="Gramene" id="Tc05v2_t015290.2">
    <property type="protein sequence ID" value="Tc05v2_p015290.2"/>
    <property type="gene ID" value="Tc05v2_g015290"/>
</dbReference>
<name>A0AB32V500_THECC</name>
<dbReference type="InterPro" id="IPR014729">
    <property type="entry name" value="Rossmann-like_a/b/a_fold"/>
</dbReference>
<dbReference type="InterPro" id="IPR006015">
    <property type="entry name" value="Universal_stress_UspA"/>
</dbReference>
<reference evidence="2" key="1">
    <citation type="journal article" date="1997" name="Nucleic Acids Res.">
        <title>tRNAscan-SE: a program for improved detection of transfer RNA genes in genomic sequence.</title>
        <authorList>
            <person name="Lowe T.M."/>
            <person name="Eddy S.R."/>
        </authorList>
    </citation>
    <scope>NUCLEOTIDE SEQUENCE [LARGE SCALE GENOMIC DNA]</scope>
    <source>
        <strain evidence="2">r\B97-61/B2</strain>
    </source>
</reference>
<dbReference type="CDD" id="cd23659">
    <property type="entry name" value="USP_At3g01520-like"/>
    <property type="match status" value="1"/>
</dbReference>
<gene>
    <name evidence="3" type="primary">LOC18599210</name>
</gene>
<evidence type="ECO:0000313" key="2">
    <source>
        <dbReference type="Proteomes" id="UP000694886"/>
    </source>
</evidence>
<dbReference type="Proteomes" id="UP000694886">
    <property type="component" value="Chromosome 5"/>
</dbReference>
<dbReference type="GeneID" id="18599210"/>
<dbReference type="AlphaFoldDB" id="A0AB32V500"/>